<evidence type="ECO:0000256" key="1">
    <source>
        <dbReference type="ARBA" id="ARBA00001754"/>
    </source>
</evidence>
<evidence type="ECO:0000256" key="5">
    <source>
        <dbReference type="ARBA" id="ARBA00022670"/>
    </source>
</evidence>
<name>A0A8C6SQX1_9GOBI</name>
<dbReference type="SMART" id="SM00645">
    <property type="entry name" value="Pept_C1"/>
    <property type="match status" value="1"/>
</dbReference>
<keyword evidence="13" id="KW-1185">Reference proteome</keyword>
<proteinExistence type="inferred from homology"/>
<dbReference type="AlphaFoldDB" id="A0A8C6SQX1"/>
<evidence type="ECO:0000256" key="3">
    <source>
        <dbReference type="ARBA" id="ARBA00012537"/>
    </source>
</evidence>
<comment type="catalytic activity">
    <reaction evidence="1">
        <text>Hydrolysis of proteins with broad specificity for peptide bonds. Preferentially cleaves -Arg-Arg-|-Xaa bonds in small molecule substrates (thus differing from cathepsin L). In addition to being an endopeptidase, shows peptidyl-dipeptidase activity, liberating C-terminal dipeptides.</text>
        <dbReference type="EC" id="3.4.22.1"/>
    </reaction>
</comment>
<evidence type="ECO:0000256" key="2">
    <source>
        <dbReference type="ARBA" id="ARBA00008455"/>
    </source>
</evidence>
<dbReference type="Pfam" id="PF08127">
    <property type="entry name" value="Propeptide_C1"/>
    <property type="match status" value="1"/>
</dbReference>
<dbReference type="EC" id="3.4.22.1" evidence="3"/>
<feature type="chain" id="PRO_5034051193" description="Cathepsin B" evidence="10">
    <location>
        <begin position="21"/>
        <end position="219"/>
    </location>
</feature>
<reference evidence="12" key="2">
    <citation type="submission" date="2025-09" db="UniProtKB">
        <authorList>
            <consortium name="Ensembl"/>
        </authorList>
    </citation>
    <scope>IDENTIFICATION</scope>
</reference>
<keyword evidence="5" id="KW-0645">Protease</keyword>
<comment type="similarity">
    <text evidence="2">Belongs to the peptidase C1 family.</text>
</comment>
<dbReference type="Ensembl" id="ENSNMLT00000008348.1">
    <property type="protein sequence ID" value="ENSNMLP00000007328.1"/>
    <property type="gene ID" value="ENSNMLG00000005249.1"/>
</dbReference>
<dbReference type="GO" id="GO:0004197">
    <property type="term" value="F:cysteine-type endopeptidase activity"/>
    <property type="evidence" value="ECO:0007669"/>
    <property type="project" value="UniProtKB-EC"/>
</dbReference>
<evidence type="ECO:0000256" key="6">
    <source>
        <dbReference type="ARBA" id="ARBA00022729"/>
    </source>
</evidence>
<feature type="domain" description="Peptidase C1A papain C-terminal" evidence="11">
    <location>
        <begin position="72"/>
        <end position="219"/>
    </location>
</feature>
<keyword evidence="9" id="KW-1015">Disulfide bond</keyword>
<dbReference type="Pfam" id="PF00112">
    <property type="entry name" value="Peptidase_C1"/>
    <property type="match status" value="1"/>
</dbReference>
<dbReference type="SUPFAM" id="SSF54001">
    <property type="entry name" value="Cysteine proteinases"/>
    <property type="match status" value="1"/>
</dbReference>
<protein>
    <recommendedName>
        <fullName evidence="4">Cathepsin B</fullName>
        <ecNumber evidence="3">3.4.22.1</ecNumber>
    </recommendedName>
</protein>
<evidence type="ECO:0000313" key="13">
    <source>
        <dbReference type="Proteomes" id="UP000694523"/>
    </source>
</evidence>
<evidence type="ECO:0000313" key="12">
    <source>
        <dbReference type="Ensembl" id="ENSNMLP00000007328.1"/>
    </source>
</evidence>
<evidence type="ECO:0000256" key="7">
    <source>
        <dbReference type="ARBA" id="ARBA00022801"/>
    </source>
</evidence>
<sequence length="219" mass="24054">MNRLTSLCLVVTLYFTISQAHPLSILEIADFVNKANTTWTAGQNFHNVDVSYIKTLCGTLMNGPKLPQNIKLPDRFDAREQWPKCPTIPQIRDQGNCGSCWAFGAVEAISDRICIVSDGKVTVQISAEDLLTCCDECGMGCFGGYPSAAWDFWAQKGLVTGGLYNSNVGCRPYTIAPCEHHVNGTRPPCQGETDTPNLRHGEPIFLIAKRPRAGPHHCK</sequence>
<keyword evidence="7" id="KW-0378">Hydrolase</keyword>
<dbReference type="InterPro" id="IPR012599">
    <property type="entry name" value="Propeptide_C1A"/>
</dbReference>
<dbReference type="PANTHER" id="PTHR12411">
    <property type="entry name" value="CYSTEINE PROTEASE FAMILY C1-RELATED"/>
    <property type="match status" value="1"/>
</dbReference>
<dbReference type="Proteomes" id="UP000694523">
    <property type="component" value="Unplaced"/>
</dbReference>
<evidence type="ECO:0000259" key="11">
    <source>
        <dbReference type="SMART" id="SM00645"/>
    </source>
</evidence>
<evidence type="ECO:0000256" key="8">
    <source>
        <dbReference type="ARBA" id="ARBA00022807"/>
    </source>
</evidence>
<dbReference type="InterPro" id="IPR000169">
    <property type="entry name" value="Pept_cys_AS"/>
</dbReference>
<dbReference type="GO" id="GO:0006508">
    <property type="term" value="P:proteolysis"/>
    <property type="evidence" value="ECO:0007669"/>
    <property type="project" value="UniProtKB-KW"/>
</dbReference>
<keyword evidence="6 10" id="KW-0732">Signal</keyword>
<dbReference type="InterPro" id="IPR038765">
    <property type="entry name" value="Papain-like_cys_pep_sf"/>
</dbReference>
<evidence type="ECO:0000256" key="9">
    <source>
        <dbReference type="ARBA" id="ARBA00023157"/>
    </source>
</evidence>
<dbReference type="InterPro" id="IPR000668">
    <property type="entry name" value="Peptidase_C1A_C"/>
</dbReference>
<dbReference type="Gene3D" id="3.90.70.10">
    <property type="entry name" value="Cysteine proteinases"/>
    <property type="match status" value="1"/>
</dbReference>
<dbReference type="InterPro" id="IPR013128">
    <property type="entry name" value="Peptidase_C1A"/>
</dbReference>
<keyword evidence="8" id="KW-0788">Thiol protease</keyword>
<evidence type="ECO:0000256" key="4">
    <source>
        <dbReference type="ARBA" id="ARBA00015559"/>
    </source>
</evidence>
<reference evidence="12" key="1">
    <citation type="submission" date="2025-08" db="UniProtKB">
        <authorList>
            <consortium name="Ensembl"/>
        </authorList>
    </citation>
    <scope>IDENTIFICATION</scope>
</reference>
<evidence type="ECO:0000256" key="10">
    <source>
        <dbReference type="SAM" id="SignalP"/>
    </source>
</evidence>
<feature type="signal peptide" evidence="10">
    <location>
        <begin position="1"/>
        <end position="20"/>
    </location>
</feature>
<dbReference type="PROSITE" id="PS00139">
    <property type="entry name" value="THIOL_PROTEASE_CYS"/>
    <property type="match status" value="1"/>
</dbReference>
<accession>A0A8C6SQX1</accession>
<organism evidence="12 13">
    <name type="scientific">Neogobius melanostomus</name>
    <name type="common">round goby</name>
    <dbReference type="NCBI Taxonomy" id="47308"/>
    <lineage>
        <taxon>Eukaryota</taxon>
        <taxon>Metazoa</taxon>
        <taxon>Chordata</taxon>
        <taxon>Craniata</taxon>
        <taxon>Vertebrata</taxon>
        <taxon>Euteleostomi</taxon>
        <taxon>Actinopterygii</taxon>
        <taxon>Neopterygii</taxon>
        <taxon>Teleostei</taxon>
        <taxon>Neoteleostei</taxon>
        <taxon>Acanthomorphata</taxon>
        <taxon>Gobiaria</taxon>
        <taxon>Gobiiformes</taxon>
        <taxon>Gobioidei</taxon>
        <taxon>Gobiidae</taxon>
        <taxon>Benthophilinae</taxon>
        <taxon>Neogobiini</taxon>
        <taxon>Neogobius</taxon>
    </lineage>
</organism>